<name>A0A8S1GPV0_9PELO</name>
<dbReference type="InterPro" id="IPR006195">
    <property type="entry name" value="aa-tRNA-synth_II"/>
</dbReference>
<dbReference type="EC" id="6.1.1.15" evidence="1"/>
<dbReference type="GO" id="GO:0006433">
    <property type="term" value="P:prolyl-tRNA aminoacylation"/>
    <property type="evidence" value="ECO:0007669"/>
    <property type="project" value="InterPro"/>
</dbReference>
<dbReference type="GO" id="GO:0005524">
    <property type="term" value="F:ATP binding"/>
    <property type="evidence" value="ECO:0007669"/>
    <property type="project" value="UniProtKB-KW"/>
</dbReference>
<comment type="caution">
    <text evidence="10">The sequence shown here is derived from an EMBL/GenBank/DDBJ whole genome shotgun (WGS) entry which is preliminary data.</text>
</comment>
<dbReference type="PANTHER" id="PTHR42753">
    <property type="entry name" value="MITOCHONDRIAL RIBOSOME PROTEIN L39/PROLYL-TRNA LIGASE FAMILY MEMBER"/>
    <property type="match status" value="1"/>
</dbReference>
<dbReference type="InterPro" id="IPR045864">
    <property type="entry name" value="aa-tRNA-synth_II/BPL/LPL"/>
</dbReference>
<dbReference type="InterPro" id="IPR036621">
    <property type="entry name" value="Anticodon-bd_dom_sf"/>
</dbReference>
<dbReference type="GO" id="GO:0004827">
    <property type="term" value="F:proline-tRNA ligase activity"/>
    <property type="evidence" value="ECO:0007669"/>
    <property type="project" value="UniProtKB-EC"/>
</dbReference>
<sequence>MQILKARKLILNGLTPGSSKSLAHSLLLANGFIHPVGKGLYSILPLGQRVIDRICRILDAELQRIGAQKVSFPILGSKVLWDKTGRWESMGPEMMTLKDRTETPFCLQPTAEEMCTETVLALSPLKKNLFPLMLYQISEKFRDEMNPRFGLLRSRQFLMKDLYSFDRTYEDSLNTYKAVCKVYDKFFKNILQLEVHKTAADSGIHGGQLSHEYHLKSLLEEDFVDFCDECGTSRKPEISPPCTHESQKCSLRKLNTVEIAHTFHLGKRYSEVMNVNFEGKPLDMCCFGIGVTRLLPAVVDCLSVSAEAMRFPKAIAPFDAVVIPKKTLMKNVLLEMLLSSSKDMFSDGGVLLDDRTEISVGKRMRDANRLGIPYVIVLANETERSLENQSPAVELFSTEPKSAELVSHGAMSLTQLVSFVQRFNANSPVF</sequence>
<feature type="domain" description="Aminoacyl-transfer RNA synthetases class-II family profile" evidence="9">
    <location>
        <begin position="36"/>
        <end position="312"/>
    </location>
</feature>
<evidence type="ECO:0000256" key="4">
    <source>
        <dbReference type="ARBA" id="ARBA00022840"/>
    </source>
</evidence>
<evidence type="ECO:0000256" key="3">
    <source>
        <dbReference type="ARBA" id="ARBA00022741"/>
    </source>
</evidence>
<dbReference type="Gene3D" id="3.30.930.10">
    <property type="entry name" value="Bira Bifunctional Protein, Domain 2"/>
    <property type="match status" value="1"/>
</dbReference>
<dbReference type="InterPro" id="IPR033730">
    <property type="entry name" value="ProRS_core_prok"/>
</dbReference>
<evidence type="ECO:0000256" key="5">
    <source>
        <dbReference type="ARBA" id="ARBA00022917"/>
    </source>
</evidence>
<dbReference type="Pfam" id="PF03129">
    <property type="entry name" value="HGTP_anticodon"/>
    <property type="match status" value="1"/>
</dbReference>
<dbReference type="SUPFAM" id="SSF52954">
    <property type="entry name" value="Class II aaRS ABD-related"/>
    <property type="match status" value="1"/>
</dbReference>
<dbReference type="PANTHER" id="PTHR42753:SF2">
    <property type="entry name" value="PROLINE--TRNA LIGASE"/>
    <property type="match status" value="1"/>
</dbReference>
<accession>A0A8S1GPV0</accession>
<dbReference type="CDD" id="cd00779">
    <property type="entry name" value="ProRS_core_prok"/>
    <property type="match status" value="1"/>
</dbReference>
<evidence type="ECO:0000259" key="9">
    <source>
        <dbReference type="PROSITE" id="PS50862"/>
    </source>
</evidence>
<evidence type="ECO:0000256" key="7">
    <source>
        <dbReference type="ARBA" id="ARBA00029731"/>
    </source>
</evidence>
<dbReference type="InterPro" id="IPR002316">
    <property type="entry name" value="Pro-tRNA-ligase_IIa"/>
</dbReference>
<dbReference type="Pfam" id="PF00587">
    <property type="entry name" value="tRNA-synt_2b"/>
    <property type="match status" value="1"/>
</dbReference>
<evidence type="ECO:0000256" key="8">
    <source>
        <dbReference type="ARBA" id="ARBA00047671"/>
    </source>
</evidence>
<gene>
    <name evidence="10" type="ORF">CAUJ_LOCUS721</name>
</gene>
<keyword evidence="11" id="KW-1185">Reference proteome</keyword>
<keyword evidence="4" id="KW-0067">ATP-binding</keyword>
<dbReference type="InterPro" id="IPR050062">
    <property type="entry name" value="Pro-tRNA_synthetase"/>
</dbReference>
<dbReference type="OrthoDB" id="10267474at2759"/>
<dbReference type="SUPFAM" id="SSF55681">
    <property type="entry name" value="Class II aaRS and biotin synthetases"/>
    <property type="match status" value="1"/>
</dbReference>
<dbReference type="PROSITE" id="PS50862">
    <property type="entry name" value="AA_TRNA_LIGASE_II"/>
    <property type="match status" value="1"/>
</dbReference>
<evidence type="ECO:0000313" key="10">
    <source>
        <dbReference type="EMBL" id="CAD6184802.1"/>
    </source>
</evidence>
<dbReference type="PRINTS" id="PR01046">
    <property type="entry name" value="TRNASYNTHPRO"/>
</dbReference>
<protein>
    <recommendedName>
        <fullName evidence="1">proline--tRNA ligase</fullName>
        <ecNumber evidence="1">6.1.1.15</ecNumber>
    </recommendedName>
    <alternativeName>
        <fullName evidence="7">Prolyl-tRNA synthetase</fullName>
    </alternativeName>
</protein>
<dbReference type="EMBL" id="CAJGYM010000001">
    <property type="protein sequence ID" value="CAD6184802.1"/>
    <property type="molecule type" value="Genomic_DNA"/>
</dbReference>
<reference evidence="10" key="1">
    <citation type="submission" date="2020-10" db="EMBL/GenBank/DDBJ databases">
        <authorList>
            <person name="Kikuchi T."/>
        </authorList>
    </citation>
    <scope>NUCLEOTIDE SEQUENCE</scope>
    <source>
        <strain evidence="10">NKZ352</strain>
    </source>
</reference>
<keyword evidence="2" id="KW-0436">Ligase</keyword>
<evidence type="ECO:0000313" key="11">
    <source>
        <dbReference type="Proteomes" id="UP000835052"/>
    </source>
</evidence>
<comment type="catalytic activity">
    <reaction evidence="8">
        <text>tRNA(Pro) + L-proline + ATP = L-prolyl-tRNA(Pro) + AMP + diphosphate</text>
        <dbReference type="Rhea" id="RHEA:14305"/>
        <dbReference type="Rhea" id="RHEA-COMP:9700"/>
        <dbReference type="Rhea" id="RHEA-COMP:9702"/>
        <dbReference type="ChEBI" id="CHEBI:30616"/>
        <dbReference type="ChEBI" id="CHEBI:33019"/>
        <dbReference type="ChEBI" id="CHEBI:60039"/>
        <dbReference type="ChEBI" id="CHEBI:78442"/>
        <dbReference type="ChEBI" id="CHEBI:78532"/>
        <dbReference type="ChEBI" id="CHEBI:456215"/>
        <dbReference type="EC" id="6.1.1.15"/>
    </reaction>
</comment>
<dbReference type="InterPro" id="IPR004154">
    <property type="entry name" value="Anticodon-bd"/>
</dbReference>
<dbReference type="AlphaFoldDB" id="A0A8S1GPV0"/>
<dbReference type="Gene3D" id="3.40.50.800">
    <property type="entry name" value="Anticodon-binding domain"/>
    <property type="match status" value="1"/>
</dbReference>
<dbReference type="InterPro" id="IPR002314">
    <property type="entry name" value="aa-tRNA-synt_IIb"/>
</dbReference>
<evidence type="ECO:0000256" key="1">
    <source>
        <dbReference type="ARBA" id="ARBA00012831"/>
    </source>
</evidence>
<evidence type="ECO:0000256" key="2">
    <source>
        <dbReference type="ARBA" id="ARBA00022598"/>
    </source>
</evidence>
<proteinExistence type="predicted"/>
<keyword evidence="6" id="KW-0030">Aminoacyl-tRNA synthetase</keyword>
<dbReference type="GO" id="GO:0005739">
    <property type="term" value="C:mitochondrion"/>
    <property type="evidence" value="ECO:0007669"/>
    <property type="project" value="TreeGrafter"/>
</dbReference>
<organism evidence="10 11">
    <name type="scientific">Caenorhabditis auriculariae</name>
    <dbReference type="NCBI Taxonomy" id="2777116"/>
    <lineage>
        <taxon>Eukaryota</taxon>
        <taxon>Metazoa</taxon>
        <taxon>Ecdysozoa</taxon>
        <taxon>Nematoda</taxon>
        <taxon>Chromadorea</taxon>
        <taxon>Rhabditida</taxon>
        <taxon>Rhabditina</taxon>
        <taxon>Rhabditomorpha</taxon>
        <taxon>Rhabditoidea</taxon>
        <taxon>Rhabditidae</taxon>
        <taxon>Peloderinae</taxon>
        <taxon>Caenorhabditis</taxon>
    </lineage>
</organism>
<keyword evidence="3" id="KW-0547">Nucleotide-binding</keyword>
<keyword evidence="5" id="KW-0648">Protein biosynthesis</keyword>
<dbReference type="Proteomes" id="UP000835052">
    <property type="component" value="Unassembled WGS sequence"/>
</dbReference>
<evidence type="ECO:0000256" key="6">
    <source>
        <dbReference type="ARBA" id="ARBA00023146"/>
    </source>
</evidence>